<dbReference type="InterPro" id="IPR011701">
    <property type="entry name" value="MFS"/>
</dbReference>
<dbReference type="InterPro" id="IPR050327">
    <property type="entry name" value="Proton-linked_MCT"/>
</dbReference>
<dbReference type="AlphaFoldDB" id="A0A4R1KPW3"/>
<feature type="transmembrane region" description="Helical" evidence="4">
    <location>
        <begin position="330"/>
        <end position="353"/>
    </location>
</feature>
<evidence type="ECO:0000256" key="1">
    <source>
        <dbReference type="ARBA" id="ARBA00022692"/>
    </source>
</evidence>
<dbReference type="Proteomes" id="UP000295496">
    <property type="component" value="Unassembled WGS sequence"/>
</dbReference>
<keyword evidence="1 4" id="KW-0812">Transmembrane</keyword>
<keyword evidence="7" id="KW-1185">Reference proteome</keyword>
<dbReference type="InterPro" id="IPR036259">
    <property type="entry name" value="MFS_trans_sf"/>
</dbReference>
<feature type="transmembrane region" description="Helical" evidence="4">
    <location>
        <begin position="61"/>
        <end position="81"/>
    </location>
</feature>
<accession>A0A4R1KPW3</accession>
<keyword evidence="2 4" id="KW-1133">Transmembrane helix</keyword>
<evidence type="ECO:0000313" key="7">
    <source>
        <dbReference type="Proteomes" id="UP000295496"/>
    </source>
</evidence>
<feature type="transmembrane region" description="Helical" evidence="4">
    <location>
        <begin position="397"/>
        <end position="418"/>
    </location>
</feature>
<dbReference type="SUPFAM" id="SSF103473">
    <property type="entry name" value="MFS general substrate transporter"/>
    <property type="match status" value="1"/>
</dbReference>
<feature type="transmembrane region" description="Helical" evidence="4">
    <location>
        <begin position="302"/>
        <end position="324"/>
    </location>
</feature>
<dbReference type="EMBL" id="SMGJ01000007">
    <property type="protein sequence ID" value="TCK67085.1"/>
    <property type="molecule type" value="Genomic_DNA"/>
</dbReference>
<evidence type="ECO:0000313" key="6">
    <source>
        <dbReference type="EMBL" id="TCK67085.1"/>
    </source>
</evidence>
<comment type="caution">
    <text evidence="6">The sequence shown here is derived from an EMBL/GenBank/DDBJ whole genome shotgun (WGS) entry which is preliminary data.</text>
</comment>
<dbReference type="RefSeq" id="WP_132302572.1">
    <property type="nucleotide sequence ID" value="NZ_CP170642.1"/>
</dbReference>
<reference evidence="6 7" key="1">
    <citation type="submission" date="2019-03" db="EMBL/GenBank/DDBJ databases">
        <title>Genomic Encyclopedia of Type Strains, Phase IV (KMG-IV): sequencing the most valuable type-strain genomes for metagenomic binning, comparative biology and taxonomic classification.</title>
        <authorList>
            <person name="Goeker M."/>
        </authorList>
    </citation>
    <scope>NUCLEOTIDE SEQUENCE [LARGE SCALE GENOMIC DNA]</scope>
    <source>
        <strain evidence="6 7">DSM 10053</strain>
    </source>
</reference>
<feature type="transmembrane region" description="Helical" evidence="4">
    <location>
        <begin position="177"/>
        <end position="198"/>
    </location>
</feature>
<protein>
    <submittedName>
        <fullName evidence="6">Sugar phosphate permease</fullName>
    </submittedName>
</protein>
<feature type="transmembrane region" description="Helical" evidence="4">
    <location>
        <begin position="374"/>
        <end position="391"/>
    </location>
</feature>
<dbReference type="InterPro" id="IPR020846">
    <property type="entry name" value="MFS_dom"/>
</dbReference>
<evidence type="ECO:0000256" key="4">
    <source>
        <dbReference type="SAM" id="Phobius"/>
    </source>
</evidence>
<organism evidence="6 7">
    <name type="scientific">Lonepinella koalarum</name>
    <dbReference type="NCBI Taxonomy" id="53417"/>
    <lineage>
        <taxon>Bacteria</taxon>
        <taxon>Pseudomonadati</taxon>
        <taxon>Pseudomonadota</taxon>
        <taxon>Gammaproteobacteria</taxon>
        <taxon>Pasteurellales</taxon>
        <taxon>Pasteurellaceae</taxon>
        <taxon>Lonepinella</taxon>
    </lineage>
</organism>
<feature type="transmembrane region" description="Helical" evidence="4">
    <location>
        <begin position="121"/>
        <end position="141"/>
    </location>
</feature>
<dbReference type="Gene3D" id="1.20.1250.20">
    <property type="entry name" value="MFS general substrate transporter like domains"/>
    <property type="match status" value="2"/>
</dbReference>
<dbReference type="PANTHER" id="PTHR11360">
    <property type="entry name" value="MONOCARBOXYLATE TRANSPORTER"/>
    <property type="match status" value="1"/>
</dbReference>
<dbReference type="GO" id="GO:0022857">
    <property type="term" value="F:transmembrane transporter activity"/>
    <property type="evidence" value="ECO:0007669"/>
    <property type="project" value="InterPro"/>
</dbReference>
<feature type="transmembrane region" description="Helical" evidence="4">
    <location>
        <begin position="242"/>
        <end position="265"/>
    </location>
</feature>
<evidence type="ECO:0000259" key="5">
    <source>
        <dbReference type="PROSITE" id="PS50850"/>
    </source>
</evidence>
<feature type="transmembrane region" description="Helical" evidence="4">
    <location>
        <begin position="148"/>
        <end position="171"/>
    </location>
</feature>
<feature type="transmembrane region" description="Helical" evidence="4">
    <location>
        <begin position="277"/>
        <end position="295"/>
    </location>
</feature>
<proteinExistence type="predicted"/>
<feature type="transmembrane region" description="Helical" evidence="4">
    <location>
        <begin position="20"/>
        <end position="41"/>
    </location>
</feature>
<evidence type="ECO:0000256" key="3">
    <source>
        <dbReference type="ARBA" id="ARBA00023136"/>
    </source>
</evidence>
<name>A0A4R1KPW3_9PAST</name>
<dbReference type="PROSITE" id="PS50850">
    <property type="entry name" value="MFS"/>
    <property type="match status" value="1"/>
</dbReference>
<feature type="domain" description="Major facilitator superfamily (MFS) profile" evidence="5">
    <location>
        <begin position="242"/>
        <end position="428"/>
    </location>
</feature>
<dbReference type="Pfam" id="PF07690">
    <property type="entry name" value="MFS_1"/>
    <property type="match status" value="1"/>
</dbReference>
<gene>
    <name evidence="6" type="ORF">EV692_1990</name>
</gene>
<sequence length="428" mass="46819">MMNSSTVAAKGKLNFGKQGWMVVVLQACIFWVVAGCTTHGLNIILPGLSENYHLDYNQLLMAATPAAWLAIPAAPFCSWLIQKKGIKFNLIFCLIGCIISYGLLGYCSSITSFVICFGLESFFATGFGYIGGTALIANWFVKKQSLALGFCTFGQTFSSAFFVPVLAWSFATFTFQNGFWLMSVLMAIILFVVIFFVANRPEDVGLLPDNEEPSLLSQSEQEKVSDEYPDLNFRTLLKMKDIWLIGTVRGFIYIVLVGVTAQIIPRLVSLGLELNQAITYMSGAALFGTFGAYTWGWLNDKLGIKVAFSFYTIWWIIAIILNIIPESQTALLVSLGMIGLALPGATNYCTAFTSAKFPRSAYAKAMGIAHPIESVLRCCAFSIVAFGLAYLGGYTGAYLLLIAIGVITIILIWLTNLTPLGPVQSNRK</sequence>
<feature type="transmembrane region" description="Helical" evidence="4">
    <location>
        <begin position="88"/>
        <end position="115"/>
    </location>
</feature>
<keyword evidence="3 4" id="KW-0472">Membrane</keyword>
<evidence type="ECO:0000256" key="2">
    <source>
        <dbReference type="ARBA" id="ARBA00022989"/>
    </source>
</evidence>